<feature type="compositionally biased region" description="Low complexity" evidence="1">
    <location>
        <begin position="45"/>
        <end position="57"/>
    </location>
</feature>
<dbReference type="KEGG" id="lez:GLE_3223"/>
<evidence type="ECO:0000313" key="3">
    <source>
        <dbReference type="EMBL" id="ALN58569.1"/>
    </source>
</evidence>
<sequence length="57" mass="6063">MRPLRPRCAFGRAYLLVASPILMARCGDCMCKTSPSGRGEDRARSAALHANAAARAS</sequence>
<dbReference type="EMBL" id="CP013140">
    <property type="protein sequence ID" value="ALN58569.1"/>
    <property type="molecule type" value="Genomic_DNA"/>
</dbReference>
<feature type="chain" id="PRO_5006595243" description="Lipoprotein" evidence="2">
    <location>
        <begin position="25"/>
        <end position="57"/>
    </location>
</feature>
<accession>A0A0S2DJH1</accession>
<protein>
    <recommendedName>
        <fullName evidence="5">Lipoprotein</fullName>
    </recommendedName>
</protein>
<organism evidence="3 4">
    <name type="scientific">Lysobacter enzymogenes</name>
    <dbReference type="NCBI Taxonomy" id="69"/>
    <lineage>
        <taxon>Bacteria</taxon>
        <taxon>Pseudomonadati</taxon>
        <taxon>Pseudomonadota</taxon>
        <taxon>Gammaproteobacteria</taxon>
        <taxon>Lysobacterales</taxon>
        <taxon>Lysobacteraceae</taxon>
        <taxon>Lysobacter</taxon>
    </lineage>
</organism>
<proteinExistence type="predicted"/>
<dbReference type="Proteomes" id="UP000061569">
    <property type="component" value="Chromosome"/>
</dbReference>
<feature type="region of interest" description="Disordered" evidence="1">
    <location>
        <begin position="35"/>
        <end position="57"/>
    </location>
</feature>
<dbReference type="AlphaFoldDB" id="A0A0S2DJH1"/>
<evidence type="ECO:0000256" key="2">
    <source>
        <dbReference type="SAM" id="SignalP"/>
    </source>
</evidence>
<feature type="signal peptide" evidence="2">
    <location>
        <begin position="1"/>
        <end position="24"/>
    </location>
</feature>
<evidence type="ECO:0000313" key="4">
    <source>
        <dbReference type="Proteomes" id="UP000061569"/>
    </source>
</evidence>
<name>A0A0S2DJH1_LYSEN</name>
<reference evidence="3 4" key="1">
    <citation type="submission" date="2015-11" db="EMBL/GenBank/DDBJ databases">
        <title>Genome sequences of Lysobacter enzymogenes strain C3 and Lysobacter antibioticus ATCC 29479.</title>
        <authorList>
            <person name="Kobayashi D.Y."/>
        </authorList>
    </citation>
    <scope>NUCLEOTIDE SEQUENCE [LARGE SCALE GENOMIC DNA]</scope>
    <source>
        <strain evidence="3 4">C3</strain>
    </source>
</reference>
<gene>
    <name evidence="3" type="ORF">GLE_3223</name>
</gene>
<keyword evidence="2" id="KW-0732">Signal</keyword>
<evidence type="ECO:0000256" key="1">
    <source>
        <dbReference type="SAM" id="MobiDB-lite"/>
    </source>
</evidence>
<dbReference type="PATRIC" id="fig|69.6.peg.3177"/>
<evidence type="ECO:0008006" key="5">
    <source>
        <dbReference type="Google" id="ProtNLM"/>
    </source>
</evidence>